<gene>
    <name evidence="2" type="ORF">GLOIN_2v1791954</name>
</gene>
<reference evidence="2 3" key="2">
    <citation type="journal article" date="2018" name="New Phytol.">
        <title>High intraspecific genome diversity in the model arbuscular mycorrhizal symbiont Rhizophagus irregularis.</title>
        <authorList>
            <person name="Chen E.C.H."/>
            <person name="Morin E."/>
            <person name="Beaudet D."/>
            <person name="Noel J."/>
            <person name="Yildirir G."/>
            <person name="Ndikumana S."/>
            <person name="Charron P."/>
            <person name="St-Onge C."/>
            <person name="Giorgi J."/>
            <person name="Kruger M."/>
            <person name="Marton T."/>
            <person name="Ropars J."/>
            <person name="Grigoriev I.V."/>
            <person name="Hainaut M."/>
            <person name="Henrissat B."/>
            <person name="Roux C."/>
            <person name="Martin F."/>
            <person name="Corradi N."/>
        </authorList>
    </citation>
    <scope>NUCLEOTIDE SEQUENCE [LARGE SCALE GENOMIC DNA]</scope>
    <source>
        <strain evidence="2 3">DAOM 197198</strain>
    </source>
</reference>
<feature type="compositionally biased region" description="Polar residues" evidence="1">
    <location>
        <begin position="60"/>
        <end position="70"/>
    </location>
</feature>
<evidence type="ECO:0000313" key="2">
    <source>
        <dbReference type="EMBL" id="POG56031.1"/>
    </source>
</evidence>
<dbReference type="Proteomes" id="UP000018888">
    <property type="component" value="Unassembled WGS sequence"/>
</dbReference>
<sequence length="81" mass="9183">MSNPRAVAKSNRTRIRTKVYCFCKECNGKLVDQRTKTKHGLKYNISYANNNFSNNYQEAEPSNANPSNNFGDDYQEAGPSD</sequence>
<dbReference type="EMBL" id="AUPC02000750">
    <property type="protein sequence ID" value="POG56031.1"/>
    <property type="molecule type" value="Genomic_DNA"/>
</dbReference>
<keyword evidence="3" id="KW-1185">Reference proteome</keyword>
<protein>
    <submittedName>
        <fullName evidence="2">Uncharacterized protein</fullName>
    </submittedName>
</protein>
<feature type="region of interest" description="Disordered" evidence="1">
    <location>
        <begin position="52"/>
        <end position="81"/>
    </location>
</feature>
<comment type="caution">
    <text evidence="2">The sequence shown here is derived from an EMBL/GenBank/DDBJ whole genome shotgun (WGS) entry which is preliminary data.</text>
</comment>
<accession>A0A2P4NSB5</accession>
<feature type="non-terminal residue" evidence="2">
    <location>
        <position position="81"/>
    </location>
</feature>
<proteinExistence type="predicted"/>
<reference evidence="2 3" key="1">
    <citation type="journal article" date="2013" name="Proc. Natl. Acad. Sci. U.S.A.">
        <title>Genome of an arbuscular mycorrhizal fungus provides insight into the oldest plant symbiosis.</title>
        <authorList>
            <person name="Tisserant E."/>
            <person name="Malbreil M."/>
            <person name="Kuo A."/>
            <person name="Kohler A."/>
            <person name="Symeonidi A."/>
            <person name="Balestrini R."/>
            <person name="Charron P."/>
            <person name="Duensing N."/>
            <person name="Frei Dit Frey N."/>
            <person name="Gianinazzi-Pearson V."/>
            <person name="Gilbert L.B."/>
            <person name="Handa Y."/>
            <person name="Herr J.R."/>
            <person name="Hijri M."/>
            <person name="Koul R."/>
            <person name="Kawaguchi M."/>
            <person name="Krajinski F."/>
            <person name="Lammers P.J."/>
            <person name="Masclaux F.G."/>
            <person name="Murat C."/>
            <person name="Morin E."/>
            <person name="Ndikumana S."/>
            <person name="Pagni M."/>
            <person name="Petitpierre D."/>
            <person name="Requena N."/>
            <person name="Rosikiewicz P."/>
            <person name="Riley R."/>
            <person name="Saito K."/>
            <person name="San Clemente H."/>
            <person name="Shapiro H."/>
            <person name="van Tuinen D."/>
            <person name="Becard G."/>
            <person name="Bonfante P."/>
            <person name="Paszkowski U."/>
            <person name="Shachar-Hill Y.Y."/>
            <person name="Tuskan G.A."/>
            <person name="Young P.W."/>
            <person name="Sanders I.R."/>
            <person name="Henrissat B."/>
            <person name="Rensing S.A."/>
            <person name="Grigoriev I.V."/>
            <person name="Corradi N."/>
            <person name="Roux C."/>
            <person name="Martin F."/>
        </authorList>
    </citation>
    <scope>NUCLEOTIDE SEQUENCE [LARGE SCALE GENOMIC DNA]</scope>
    <source>
        <strain evidence="2 3">DAOM 197198</strain>
    </source>
</reference>
<dbReference type="AlphaFoldDB" id="A0A2P4NSB5"/>
<evidence type="ECO:0000313" key="3">
    <source>
        <dbReference type="Proteomes" id="UP000018888"/>
    </source>
</evidence>
<organism evidence="2 3">
    <name type="scientific">Rhizophagus irregularis (strain DAOM 181602 / DAOM 197198 / MUCL 43194)</name>
    <name type="common">Arbuscular mycorrhizal fungus</name>
    <name type="synonym">Glomus intraradices</name>
    <dbReference type="NCBI Taxonomy" id="747089"/>
    <lineage>
        <taxon>Eukaryota</taxon>
        <taxon>Fungi</taxon>
        <taxon>Fungi incertae sedis</taxon>
        <taxon>Mucoromycota</taxon>
        <taxon>Glomeromycotina</taxon>
        <taxon>Glomeromycetes</taxon>
        <taxon>Glomerales</taxon>
        <taxon>Glomeraceae</taxon>
        <taxon>Rhizophagus</taxon>
    </lineage>
</organism>
<evidence type="ECO:0000256" key="1">
    <source>
        <dbReference type="SAM" id="MobiDB-lite"/>
    </source>
</evidence>
<name>A0A2P4NSB5_RHIID</name>